<dbReference type="RefSeq" id="WP_343333329.1">
    <property type="nucleotide sequence ID" value="NZ_JAPOHD010000026.1"/>
</dbReference>
<evidence type="ECO:0000313" key="5">
    <source>
        <dbReference type="EMBL" id="MCY1720995.1"/>
    </source>
</evidence>
<feature type="signal peptide" evidence="2">
    <location>
        <begin position="1"/>
        <end position="20"/>
    </location>
</feature>
<dbReference type="EMBL" id="JAPOHD010000026">
    <property type="protein sequence ID" value="MCY1720995.1"/>
    <property type="molecule type" value="Genomic_DNA"/>
</dbReference>
<dbReference type="Pfam" id="PF07495">
    <property type="entry name" value="Y_Y_Y"/>
    <property type="match status" value="1"/>
</dbReference>
<accession>A0A9X3FDH7</accession>
<name>A0A9X3FDH7_9BACT</name>
<protein>
    <submittedName>
        <fullName evidence="5">Histidine kinase</fullName>
    </submittedName>
</protein>
<dbReference type="Pfam" id="PF06580">
    <property type="entry name" value="His_kinase"/>
    <property type="match status" value="1"/>
</dbReference>
<dbReference type="InterPro" id="IPR013783">
    <property type="entry name" value="Ig-like_fold"/>
</dbReference>
<evidence type="ECO:0000256" key="2">
    <source>
        <dbReference type="SAM" id="SignalP"/>
    </source>
</evidence>
<dbReference type="GO" id="GO:0016020">
    <property type="term" value="C:membrane"/>
    <property type="evidence" value="ECO:0007669"/>
    <property type="project" value="InterPro"/>
</dbReference>
<dbReference type="InterPro" id="IPR011123">
    <property type="entry name" value="Y_Y_Y"/>
</dbReference>
<keyword evidence="1" id="KW-0472">Membrane</keyword>
<evidence type="ECO:0000259" key="3">
    <source>
        <dbReference type="Pfam" id="PF06580"/>
    </source>
</evidence>
<dbReference type="Proteomes" id="UP001145087">
    <property type="component" value="Unassembled WGS sequence"/>
</dbReference>
<dbReference type="InterPro" id="IPR015943">
    <property type="entry name" value="WD40/YVTN_repeat-like_dom_sf"/>
</dbReference>
<dbReference type="Gene3D" id="2.60.40.10">
    <property type="entry name" value="Immunoglobulins"/>
    <property type="match status" value="1"/>
</dbReference>
<comment type="caution">
    <text evidence="5">The sequence shown here is derived from an EMBL/GenBank/DDBJ whole genome shotgun (WGS) entry which is preliminary data.</text>
</comment>
<feature type="domain" description="Two component regulator three Y" evidence="4">
    <location>
        <begin position="663"/>
        <end position="716"/>
    </location>
</feature>
<feature type="chain" id="PRO_5040822172" evidence="2">
    <location>
        <begin position="21"/>
        <end position="972"/>
    </location>
</feature>
<keyword evidence="6" id="KW-1185">Reference proteome</keyword>
<keyword evidence="1" id="KW-1133">Transmembrane helix</keyword>
<dbReference type="PANTHER" id="PTHR34220">
    <property type="entry name" value="SENSOR HISTIDINE KINASE YPDA"/>
    <property type="match status" value="1"/>
</dbReference>
<keyword evidence="5" id="KW-0418">Kinase</keyword>
<feature type="domain" description="Signal transduction histidine kinase internal region" evidence="3">
    <location>
        <begin position="763"/>
        <end position="842"/>
    </location>
</feature>
<feature type="transmembrane region" description="Helical" evidence="1">
    <location>
        <begin position="728"/>
        <end position="746"/>
    </location>
</feature>
<keyword evidence="5" id="KW-0808">Transferase</keyword>
<sequence>MKKSYILLLLISFLLQHALAQNPFVTNYSISDGLPTSKGNCAFQDSKGFMWFGTDAGVSRFDGNQFVHYTEEDGLSGNLVIRIKEDKKGQIWFLNLNGTVNYYSNGIIYNDNNAPFLAELKTNFLFHNFFEDTDSTLYFYNTASEIYVVKNNKYIDYQNLKNNDAHLSRSTYALNMSSDGHLLLWASDGILELENIDNITKHHRETGLIHKAFPLDKNKTLILDQFGSIHLFQDTEPIQKNILTSESQTINDIIIDNEGFIWISTFDKGIFCYQNEKLVAHLDIRKSQNLIVDNENNIWTASNFDGIYKINRNILKYEHIGLEEFDNKGITDIAPANNKGVWVTNGESLFWIHNQKKFGRKIPVEGHILESIYQLKNNTVILSGSNTNINFIEEVKVNEQKNIIEHVEPWKSGYNVKKVVVDSSENKLYSFANDRLITCDLKSPYTTSFPPLNIGRINNLFINNKNLVVIKGSRFTVTDGDSTYNNAIYQQFSDQILTSHLNLDKQNEILNIYGNNLYLIHNEQTYNLTKDLKTQIDYRIKDMVYSENTLFFFTVKTVYFITNPLDYLTTGQVELNRLNIEFNNINDILCQDSLLYVASDDGLTFIPIKESVNSQPQETQPYFTKVSLNDEELSLLENKVVFKNKNRLSIEFSSLNYSSIPSEYSYKMKGLDDNWSNGRETRVVYLNLEPGEYTFQLKSHKNREPFSEVIELPVIVNPTFFQRTSTKVLLLFLTLFFLFLIVRFFYQRKIQQKETDHLLITLEHKALQSMMNPHFIFNALGSIQGYLLQNKSSEAGTYLSQFARLIRQNMNSLKSNYICIDDEIERLRNYIALEKLRSNNRFEYEIIVDEELDSYEACIPSMIIQPFVENAIWHGISPLYEGGKIKVIFNYLDEKSVEVLVEDNGVGIKNEDSISNPSHGLNMGITLTKKRLKLIGERQGVKSTIFTSNLFPEEEFPGTQIKIIIPLVEAKL</sequence>
<dbReference type="InterPro" id="IPR050640">
    <property type="entry name" value="Bact_2-comp_sensor_kinase"/>
</dbReference>
<keyword evidence="2" id="KW-0732">Signal</keyword>
<dbReference type="InterPro" id="IPR036890">
    <property type="entry name" value="HATPase_C_sf"/>
</dbReference>
<reference evidence="5" key="1">
    <citation type="submission" date="2022-11" db="EMBL/GenBank/DDBJ databases">
        <title>Marilongibacter aestuarii gen. nov., sp. nov., isolated from tidal flat sediment.</title>
        <authorList>
            <person name="Jiayan W."/>
        </authorList>
    </citation>
    <scope>NUCLEOTIDE SEQUENCE</scope>
    <source>
        <strain evidence="5">Z1-6</strain>
    </source>
</reference>
<dbReference type="GO" id="GO:0000155">
    <property type="term" value="F:phosphorelay sensor kinase activity"/>
    <property type="evidence" value="ECO:0007669"/>
    <property type="project" value="InterPro"/>
</dbReference>
<dbReference type="InterPro" id="IPR010559">
    <property type="entry name" value="Sig_transdc_His_kin_internal"/>
</dbReference>
<dbReference type="SUPFAM" id="SSF63829">
    <property type="entry name" value="Calcium-dependent phosphotriesterase"/>
    <property type="match status" value="2"/>
</dbReference>
<dbReference type="AlphaFoldDB" id="A0A9X3FDH7"/>
<dbReference type="Gene3D" id="3.30.565.10">
    <property type="entry name" value="Histidine kinase-like ATPase, C-terminal domain"/>
    <property type="match status" value="1"/>
</dbReference>
<proteinExistence type="predicted"/>
<gene>
    <name evidence="5" type="ORF">OU798_11625</name>
</gene>
<dbReference type="Gene3D" id="2.130.10.10">
    <property type="entry name" value="YVTN repeat-like/Quinoprotein amine dehydrogenase"/>
    <property type="match status" value="2"/>
</dbReference>
<evidence type="ECO:0000313" key="6">
    <source>
        <dbReference type="Proteomes" id="UP001145087"/>
    </source>
</evidence>
<keyword evidence="1" id="KW-0812">Transmembrane</keyword>
<dbReference type="SUPFAM" id="SSF55874">
    <property type="entry name" value="ATPase domain of HSP90 chaperone/DNA topoisomerase II/histidine kinase"/>
    <property type="match status" value="1"/>
</dbReference>
<evidence type="ECO:0000259" key="4">
    <source>
        <dbReference type="Pfam" id="PF07495"/>
    </source>
</evidence>
<dbReference type="PANTHER" id="PTHR34220:SF7">
    <property type="entry name" value="SENSOR HISTIDINE KINASE YPDA"/>
    <property type="match status" value="1"/>
</dbReference>
<organism evidence="5 6">
    <name type="scientific">Draconibacterium aestuarii</name>
    <dbReference type="NCBI Taxonomy" id="2998507"/>
    <lineage>
        <taxon>Bacteria</taxon>
        <taxon>Pseudomonadati</taxon>
        <taxon>Bacteroidota</taxon>
        <taxon>Bacteroidia</taxon>
        <taxon>Marinilabiliales</taxon>
        <taxon>Prolixibacteraceae</taxon>
        <taxon>Draconibacterium</taxon>
    </lineage>
</organism>
<evidence type="ECO:0000256" key="1">
    <source>
        <dbReference type="SAM" id="Phobius"/>
    </source>
</evidence>